<protein>
    <submittedName>
        <fullName evidence="5">Uncharacterized protein</fullName>
    </submittedName>
</protein>
<dbReference type="PANTHER" id="PTHR36220">
    <property type="entry name" value="UNNAMED PRODUCT"/>
    <property type="match status" value="1"/>
</dbReference>
<dbReference type="EMBL" id="BIFY01000191">
    <property type="protein sequence ID" value="GCE62807.1"/>
    <property type="molecule type" value="Genomic_DNA"/>
</dbReference>
<organism evidence="5 6">
    <name type="scientific">Microcystis aeruginosa NIES-4285</name>
    <dbReference type="NCBI Taxonomy" id="2497681"/>
    <lineage>
        <taxon>Bacteria</taxon>
        <taxon>Bacillati</taxon>
        <taxon>Cyanobacteriota</taxon>
        <taxon>Cyanophyceae</taxon>
        <taxon>Oscillatoriophycideae</taxon>
        <taxon>Chroococcales</taxon>
        <taxon>Microcystaceae</taxon>
        <taxon>Microcystis</taxon>
    </lineage>
</organism>
<gene>
    <name evidence="5" type="ORF">MiAbB_04761</name>
</gene>
<dbReference type="SUPFAM" id="SSF50965">
    <property type="entry name" value="Galactose oxidase, central domain"/>
    <property type="match status" value="2"/>
</dbReference>
<sequence>MLFKYDDIGILDATPFPQTFSDSVGLKDKYDFYRFDLLTRSNLRLGLSGLSVNANVFLGDATNFAGNIKNSIEGQWTKFETITSSLTELPFINYPEPFVYNGKSYISILLTKKAPSGKIVFDGSEQVWLVDIDPQENFYRKVSNDGNLHRDPEPFVAETGAFIYYSEKTPEGNFIVHKTDTGLGSRQELVIDGDTLAVSASQNDNEVPDSGSAYIYSLSSLLSNPDNSSRETANPDSLTGIKPKDTLTGGASNDNLFAGVDDAQFSPPTFSDLSIEGDEISDFELAADGLFSKQFFTGFGDSGNTSIEDNSLVKITASDGQAYDSFGQNVSLDGNTLLVGAARDDDNGLDSGSAYIFNNTNGVWTERAKLKPKDGRAGDLFGDTIRLNGSRAFVGSWKRGSGAVYIFRESGGLWTQTVKLRPSDGKQGDRFGSSFDSTDSGTILIGASSSDQKGLDSGCVYVYNVVNGIWTETGKIYASDPSPGALFGRYIDIDGNQAVIGAVKSNASQPNSGSVYIYENLNGIWTETAKLSASDGKNGDEFGTPAAIEGNTIVVGASESGGTKGAAYVFEKVNGKWQETAKLTANDGQVGEEFGTSVTISNNTIAVSPRHDDDRGVDSGSVYIFRKINGVWTQVYKLTAIDGKAGDVFGKRVVIDGDTLAVSAFQDDNEVPPVPDSGSVYLYSISSLLSNPDSLTGIKPKDTLTGGASNDNLFGGVDDAQFSPQTFSDLSIEGDEISDFELAADRLFSKQFFTGFGDGGNTSVEDNSLKLAEIGAASVQLPVMIW</sequence>
<dbReference type="AlphaFoldDB" id="A0A402DKS5"/>
<dbReference type="Proteomes" id="UP000289660">
    <property type="component" value="Unassembled WGS sequence"/>
</dbReference>
<comment type="caution">
    <text evidence="5">The sequence shown here is derived from an EMBL/GenBank/DDBJ whole genome shotgun (WGS) entry which is preliminary data.</text>
</comment>
<dbReference type="InterPro" id="IPR028994">
    <property type="entry name" value="Integrin_alpha_N"/>
</dbReference>
<name>A0A402DKS5_MICAE</name>
<evidence type="ECO:0000256" key="1">
    <source>
        <dbReference type="ARBA" id="ARBA00022729"/>
    </source>
</evidence>
<dbReference type="InterPro" id="IPR011043">
    <property type="entry name" value="Gal_Oxase/kelch_b-propeller"/>
</dbReference>
<proteinExistence type="predicted"/>
<keyword evidence="3" id="KW-0325">Glycoprotein</keyword>
<evidence type="ECO:0000313" key="6">
    <source>
        <dbReference type="Proteomes" id="UP000289660"/>
    </source>
</evidence>
<dbReference type="Gene3D" id="2.130.10.130">
    <property type="entry name" value="Integrin alpha, N-terminal"/>
    <property type="match status" value="3"/>
</dbReference>
<evidence type="ECO:0000256" key="4">
    <source>
        <dbReference type="SAM" id="MobiDB-lite"/>
    </source>
</evidence>
<evidence type="ECO:0000313" key="5">
    <source>
        <dbReference type="EMBL" id="GCE62807.1"/>
    </source>
</evidence>
<accession>A0A402DKS5</accession>
<reference evidence="6" key="1">
    <citation type="submission" date="2018-12" db="EMBL/GenBank/DDBJ databases">
        <title>Genome sequence of Microcystis aeruginosa NIES-4285.</title>
        <authorList>
            <person name="Tanabe Y."/>
        </authorList>
    </citation>
    <scope>NUCLEOTIDE SEQUENCE [LARGE SCALE GENOMIC DNA]</scope>
    <source>
        <strain evidence="6">NIES-4285</strain>
    </source>
</reference>
<evidence type="ECO:0000256" key="2">
    <source>
        <dbReference type="ARBA" id="ARBA00022737"/>
    </source>
</evidence>
<dbReference type="PROSITE" id="PS51470">
    <property type="entry name" value="FG_GAP"/>
    <property type="match status" value="2"/>
</dbReference>
<keyword evidence="1" id="KW-0732">Signal</keyword>
<dbReference type="Pfam" id="PF14312">
    <property type="entry name" value="FG-GAP_2"/>
    <property type="match status" value="7"/>
</dbReference>
<keyword evidence="2" id="KW-0677">Repeat</keyword>
<dbReference type="InterPro" id="IPR013517">
    <property type="entry name" value="FG-GAP"/>
</dbReference>
<evidence type="ECO:0000256" key="3">
    <source>
        <dbReference type="ARBA" id="ARBA00023180"/>
    </source>
</evidence>
<dbReference type="InterPro" id="IPR013519">
    <property type="entry name" value="Int_alpha_beta-p"/>
</dbReference>
<dbReference type="PANTHER" id="PTHR36220:SF1">
    <property type="entry name" value="GAMMA TUBULIN COMPLEX COMPONENT C-TERMINAL DOMAIN-CONTAINING PROTEIN"/>
    <property type="match status" value="1"/>
</dbReference>
<dbReference type="RefSeq" id="WP_130758566.1">
    <property type="nucleotide sequence ID" value="NZ_BIFY01000191.1"/>
</dbReference>
<feature type="region of interest" description="Disordered" evidence="4">
    <location>
        <begin position="223"/>
        <end position="246"/>
    </location>
</feature>